<proteinExistence type="predicted"/>
<accession>A0ABV9LWH6</accession>
<feature type="chain" id="PRO_5046124351" evidence="1">
    <location>
        <begin position="22"/>
        <end position="161"/>
    </location>
</feature>
<dbReference type="RefSeq" id="WP_382407388.1">
    <property type="nucleotide sequence ID" value="NZ_JBHSGU010000002.1"/>
</dbReference>
<comment type="caution">
    <text evidence="2">The sequence shown here is derived from an EMBL/GenBank/DDBJ whole genome shotgun (WGS) entry which is preliminary data.</text>
</comment>
<evidence type="ECO:0000256" key="1">
    <source>
        <dbReference type="SAM" id="SignalP"/>
    </source>
</evidence>
<evidence type="ECO:0000313" key="3">
    <source>
        <dbReference type="Proteomes" id="UP001595897"/>
    </source>
</evidence>
<sequence>MSSKLLSVFAIVLAFTLSSCGLIPSQANSSIEAVNVDENRVAIKGYDPVAYFTDAKPVLGSQQFSAEYNGAIYQFESAEHKALFEGTPAKYAPQYGGYCAFGVTQEKKYDIDPNAWAVVDGKLYLNLNSGAQNVWNKDRIGNIESGNAIWLDIENKSVSEL</sequence>
<gene>
    <name evidence="2" type="ORF">ACFO4O_08470</name>
</gene>
<organism evidence="2 3">
    <name type="scientific">Glaciecola siphonariae</name>
    <dbReference type="NCBI Taxonomy" id="521012"/>
    <lineage>
        <taxon>Bacteria</taxon>
        <taxon>Pseudomonadati</taxon>
        <taxon>Pseudomonadota</taxon>
        <taxon>Gammaproteobacteria</taxon>
        <taxon>Alteromonadales</taxon>
        <taxon>Alteromonadaceae</taxon>
        <taxon>Glaciecola</taxon>
    </lineage>
</organism>
<evidence type="ECO:0000313" key="2">
    <source>
        <dbReference type="EMBL" id="MFC4700186.1"/>
    </source>
</evidence>
<feature type="signal peptide" evidence="1">
    <location>
        <begin position="1"/>
        <end position="21"/>
    </location>
</feature>
<keyword evidence="1" id="KW-0732">Signal</keyword>
<dbReference type="PROSITE" id="PS51257">
    <property type="entry name" value="PROKAR_LIPOPROTEIN"/>
    <property type="match status" value="1"/>
</dbReference>
<protein>
    <submittedName>
        <fullName evidence="2">YHS domain-containing (Seleno)protein</fullName>
    </submittedName>
</protein>
<dbReference type="EMBL" id="JBHSGU010000002">
    <property type="protein sequence ID" value="MFC4700186.1"/>
    <property type="molecule type" value="Genomic_DNA"/>
</dbReference>
<dbReference type="Proteomes" id="UP001595897">
    <property type="component" value="Unassembled WGS sequence"/>
</dbReference>
<name>A0ABV9LWH6_9ALTE</name>
<reference evidence="3" key="1">
    <citation type="journal article" date="2019" name="Int. J. Syst. Evol. Microbiol.">
        <title>The Global Catalogue of Microorganisms (GCM) 10K type strain sequencing project: providing services to taxonomists for standard genome sequencing and annotation.</title>
        <authorList>
            <consortium name="The Broad Institute Genomics Platform"/>
            <consortium name="The Broad Institute Genome Sequencing Center for Infectious Disease"/>
            <person name="Wu L."/>
            <person name="Ma J."/>
        </authorList>
    </citation>
    <scope>NUCLEOTIDE SEQUENCE [LARGE SCALE GENOMIC DNA]</scope>
    <source>
        <strain evidence="3">KACC 12507</strain>
    </source>
</reference>
<dbReference type="NCBIfam" id="NF041384">
    <property type="entry name" value="YHS_seleno_dom"/>
    <property type="match status" value="1"/>
</dbReference>
<keyword evidence="3" id="KW-1185">Reference proteome</keyword>